<proteinExistence type="predicted"/>
<evidence type="ECO:0000313" key="2">
    <source>
        <dbReference type="Proteomes" id="UP001060085"/>
    </source>
</evidence>
<evidence type="ECO:0000313" key="1">
    <source>
        <dbReference type="EMBL" id="KAI5648900.1"/>
    </source>
</evidence>
<keyword evidence="2" id="KW-1185">Reference proteome</keyword>
<protein>
    <submittedName>
        <fullName evidence="1">Uncharacterized protein</fullName>
    </submittedName>
</protein>
<reference evidence="2" key="1">
    <citation type="journal article" date="2023" name="Nat. Plants">
        <title>Single-cell RNA sequencing provides a high-resolution roadmap for understanding the multicellular compartmentation of specialized metabolism.</title>
        <authorList>
            <person name="Sun S."/>
            <person name="Shen X."/>
            <person name="Li Y."/>
            <person name="Li Y."/>
            <person name="Wang S."/>
            <person name="Li R."/>
            <person name="Zhang H."/>
            <person name="Shen G."/>
            <person name="Guo B."/>
            <person name="Wei J."/>
            <person name="Xu J."/>
            <person name="St-Pierre B."/>
            <person name="Chen S."/>
            <person name="Sun C."/>
        </authorList>
    </citation>
    <scope>NUCLEOTIDE SEQUENCE [LARGE SCALE GENOMIC DNA]</scope>
</reference>
<gene>
    <name evidence="1" type="ORF">M9H77_34905</name>
</gene>
<accession>A0ACB9ZN83</accession>
<comment type="caution">
    <text evidence="1">The sequence shown here is derived from an EMBL/GenBank/DDBJ whole genome shotgun (WGS) entry which is preliminary data.</text>
</comment>
<organism evidence="1 2">
    <name type="scientific">Catharanthus roseus</name>
    <name type="common">Madagascar periwinkle</name>
    <name type="synonym">Vinca rosea</name>
    <dbReference type="NCBI Taxonomy" id="4058"/>
    <lineage>
        <taxon>Eukaryota</taxon>
        <taxon>Viridiplantae</taxon>
        <taxon>Streptophyta</taxon>
        <taxon>Embryophyta</taxon>
        <taxon>Tracheophyta</taxon>
        <taxon>Spermatophyta</taxon>
        <taxon>Magnoliopsida</taxon>
        <taxon>eudicotyledons</taxon>
        <taxon>Gunneridae</taxon>
        <taxon>Pentapetalae</taxon>
        <taxon>asterids</taxon>
        <taxon>lamiids</taxon>
        <taxon>Gentianales</taxon>
        <taxon>Apocynaceae</taxon>
        <taxon>Rauvolfioideae</taxon>
        <taxon>Vinceae</taxon>
        <taxon>Catharanthinae</taxon>
        <taxon>Catharanthus</taxon>
    </lineage>
</organism>
<dbReference type="EMBL" id="CM044708">
    <property type="protein sequence ID" value="KAI5648900.1"/>
    <property type="molecule type" value="Genomic_DNA"/>
</dbReference>
<name>A0ACB9ZN83_CATRO</name>
<sequence>MRVVSVSEDLIPCKELDLVEFWEAVMGLEKGERIERTDRIFPSQNHTGVQASKAHKLDTNPDHLTRTVKHGQNNGLAVLAKKLFDEKIPLKKKCVGSHLEGPKGGYQLNLNGKGMRSLEKEGFANEMARVQERKINESFLETYSTFWIPFVCSIWSSFKVMEAD</sequence>
<dbReference type="Proteomes" id="UP001060085">
    <property type="component" value="Linkage Group LG08"/>
</dbReference>